<evidence type="ECO:0000313" key="1">
    <source>
        <dbReference type="EMBL" id="KAJ3535729.1"/>
    </source>
</evidence>
<dbReference type="EMBL" id="JANHOG010001521">
    <property type="protein sequence ID" value="KAJ3535729.1"/>
    <property type="molecule type" value="Genomic_DNA"/>
</dbReference>
<name>A0ACC1SAT6_9APHY</name>
<protein>
    <submittedName>
        <fullName evidence="1">Uncharacterized protein</fullName>
    </submittedName>
</protein>
<organism evidence="1 2">
    <name type="scientific">Phlebia brevispora</name>
    <dbReference type="NCBI Taxonomy" id="194682"/>
    <lineage>
        <taxon>Eukaryota</taxon>
        <taxon>Fungi</taxon>
        <taxon>Dikarya</taxon>
        <taxon>Basidiomycota</taxon>
        <taxon>Agaricomycotina</taxon>
        <taxon>Agaricomycetes</taxon>
        <taxon>Polyporales</taxon>
        <taxon>Meruliaceae</taxon>
        <taxon>Phlebia</taxon>
    </lineage>
</organism>
<keyword evidence="2" id="KW-1185">Reference proteome</keyword>
<proteinExistence type="predicted"/>
<reference evidence="1" key="1">
    <citation type="submission" date="2022-07" db="EMBL/GenBank/DDBJ databases">
        <title>Genome Sequence of Phlebia brevispora.</title>
        <authorList>
            <person name="Buettner E."/>
        </authorList>
    </citation>
    <scope>NUCLEOTIDE SEQUENCE</scope>
    <source>
        <strain evidence="1">MPL23</strain>
    </source>
</reference>
<sequence length="831" mass="90646">MVSNLDIDRRDCLDTHAFKRHRLEMNNPKSTVLGWASLIAAAGVSYYYAKKGIDERRRQQDVAGTRPTEKLDWRARVEKDQQGGDAKSYFEQGKQSTRAENPMATTKTSSPTDEVPGDLTAKPSGRVSTWSSSFVLTTISVCCSGEGYAQLRGTRSTTCKMESEAKDAKSPTYKREPSFIFGTTRPKRKREPVVQDDDDLPVNWAPGVPRSMLSVYRLRPGKPTFVKDWNLSTGPLAIYQHTFLVEEFQVQVQEEANPQNSTQAEIAHSPSTATDVDSEDVPQAYTRPASPDKYRASLSPSLEPYPQQVALPTIDNRAPVDPDPSFHGPVNLSLPPAMFGRNPMLQEPFTRFAPPLGQSVSVPATRCPSPRPYPPFENHYPVLSAASRELSPLLLPPHPGTIPLPQPIVVPEGRNLNGLPHSNHCRQMGQEFRNSVMDYGSLQHRTLHPYHIFSSADPRLPSGSSLDGRRHSLPGIPNVPTPPPVPRREYSVLGPNQSSYYASLIPPRPPLRLSEDAAAIEAARRPAPPYAQVPWPQRALAQFPGPLRLSHSDVFPHGSDPMFSHYAASPEVHTPSARSVSSMTDSLPPSIVSSPAPSPVISGPSSGLPQVPTPRPPLPRADSWTTHFASLPKATYKPRKRKSRAKQPGTSSAYLLDGRRQLQPLFSEFVLHHQCPLCPRTFERRNGLAIHLKWHYKPVDVQAADAAAAQGMGVFSAGSTPTGEPGEGDTKQAENADSSSTPDEGPIQASASTGNLLLPSHKSGGLRIDHLLSSNAADIGPITPLATPPPSPSQLKEELGGANASMEDSSRGSSHHRSHSRIWPELFGSDD</sequence>
<gene>
    <name evidence="1" type="ORF">NM688_g6936</name>
</gene>
<dbReference type="Proteomes" id="UP001148662">
    <property type="component" value="Unassembled WGS sequence"/>
</dbReference>
<accession>A0ACC1SAT6</accession>
<evidence type="ECO:0000313" key="2">
    <source>
        <dbReference type="Proteomes" id="UP001148662"/>
    </source>
</evidence>
<comment type="caution">
    <text evidence="1">The sequence shown here is derived from an EMBL/GenBank/DDBJ whole genome shotgun (WGS) entry which is preliminary data.</text>
</comment>